<name>A0A1W6MKI9_9FLAO</name>
<reference evidence="2 3" key="1">
    <citation type="submission" date="2016-11" db="EMBL/GenBank/DDBJ databases">
        <title>Trade-off between light-utilization and light-protection in marine flavobacteria.</title>
        <authorList>
            <person name="Kumagai Y."/>
        </authorList>
    </citation>
    <scope>NUCLEOTIDE SEQUENCE [LARGE SCALE GENOMIC DNA]</scope>
    <source>
        <strain evidence="2 3">JCM 13191</strain>
    </source>
</reference>
<sequence length="183" mass="20986">MKINHKKWFLTLAGFGQGISLLVVLGMIISIIIVMIDTSQIYYERSLDDYIFRARPSILNEKTWSLIYKIFTIAAALLIYLGFKRLYGFGLRLDNNLALDQKTGRILKKMNVLFFTGILIRPIGMNALSFIDFFSVETTKYWHLDGSLFFSILTLSFIALFIHLIADLIISAGKMKEENDLTI</sequence>
<evidence type="ECO:0008006" key="4">
    <source>
        <dbReference type="Google" id="ProtNLM"/>
    </source>
</evidence>
<feature type="transmembrane region" description="Helical" evidence="1">
    <location>
        <begin position="148"/>
        <end position="170"/>
    </location>
</feature>
<keyword evidence="1" id="KW-1133">Transmembrane helix</keyword>
<evidence type="ECO:0000313" key="3">
    <source>
        <dbReference type="Proteomes" id="UP000193431"/>
    </source>
</evidence>
<proteinExistence type="predicted"/>
<feature type="transmembrane region" description="Helical" evidence="1">
    <location>
        <begin position="12"/>
        <end position="36"/>
    </location>
</feature>
<keyword evidence="1" id="KW-0472">Membrane</keyword>
<gene>
    <name evidence="2" type="ORF">BST97_08895</name>
</gene>
<accession>A0A1W6MKI9</accession>
<dbReference type="RefSeq" id="WP_085766902.1">
    <property type="nucleotide sequence ID" value="NZ_CP019344.1"/>
</dbReference>
<dbReference type="STRING" id="331648.BST97_08895"/>
<dbReference type="EMBL" id="CP019344">
    <property type="protein sequence ID" value="ARN78105.1"/>
    <property type="molecule type" value="Genomic_DNA"/>
</dbReference>
<evidence type="ECO:0000313" key="2">
    <source>
        <dbReference type="EMBL" id="ARN78105.1"/>
    </source>
</evidence>
<keyword evidence="1" id="KW-0812">Transmembrane</keyword>
<feature type="transmembrane region" description="Helical" evidence="1">
    <location>
        <begin position="66"/>
        <end position="83"/>
    </location>
</feature>
<dbReference type="AlphaFoldDB" id="A0A1W6MKI9"/>
<evidence type="ECO:0000256" key="1">
    <source>
        <dbReference type="SAM" id="Phobius"/>
    </source>
</evidence>
<feature type="transmembrane region" description="Helical" evidence="1">
    <location>
        <begin position="112"/>
        <end position="136"/>
    </location>
</feature>
<organism evidence="2 3">
    <name type="scientific">Nonlabens spongiae</name>
    <dbReference type="NCBI Taxonomy" id="331648"/>
    <lineage>
        <taxon>Bacteria</taxon>
        <taxon>Pseudomonadati</taxon>
        <taxon>Bacteroidota</taxon>
        <taxon>Flavobacteriia</taxon>
        <taxon>Flavobacteriales</taxon>
        <taxon>Flavobacteriaceae</taxon>
        <taxon>Nonlabens</taxon>
    </lineage>
</organism>
<protein>
    <recommendedName>
        <fullName evidence="4">DUF2975 domain-containing protein</fullName>
    </recommendedName>
</protein>
<keyword evidence="3" id="KW-1185">Reference proteome</keyword>
<dbReference type="Proteomes" id="UP000193431">
    <property type="component" value="Chromosome"/>
</dbReference>